<reference evidence="4" key="1">
    <citation type="submission" date="2025-08" db="UniProtKB">
        <authorList>
            <consortium name="RefSeq"/>
        </authorList>
    </citation>
    <scope>IDENTIFICATION</scope>
</reference>
<proteinExistence type="inferred from homology"/>
<comment type="similarity">
    <text evidence="1">Belongs to the THEM6 family.</text>
</comment>
<organism evidence="4">
    <name type="scientific">Papilio xuthus</name>
    <name type="common">Asian swallowtail butterfly</name>
    <dbReference type="NCBI Taxonomy" id="66420"/>
    <lineage>
        <taxon>Eukaryota</taxon>
        <taxon>Metazoa</taxon>
        <taxon>Ecdysozoa</taxon>
        <taxon>Arthropoda</taxon>
        <taxon>Hexapoda</taxon>
        <taxon>Insecta</taxon>
        <taxon>Pterygota</taxon>
        <taxon>Neoptera</taxon>
        <taxon>Endopterygota</taxon>
        <taxon>Lepidoptera</taxon>
        <taxon>Glossata</taxon>
        <taxon>Ditrysia</taxon>
        <taxon>Papilionoidea</taxon>
        <taxon>Papilionidae</taxon>
        <taxon>Papilioninae</taxon>
        <taxon>Papilio</taxon>
    </lineage>
</organism>
<dbReference type="InterPro" id="IPR051490">
    <property type="entry name" value="THEM6_lcsJ_thioesterase"/>
</dbReference>
<dbReference type="PANTHER" id="PTHR12475">
    <property type="match status" value="1"/>
</dbReference>
<keyword evidence="3" id="KW-0812">Transmembrane</keyword>
<sequence length="201" mass="23631">MICVFLVLLIIFYMICDVNYFVRTFFTVFTSRMFRNKKYPTLSDVTTVYGMCTLQDCDIWFKNLRLAKLVRQLDFARYHFYVQTGIYQRSCMLDIHSLQGSTLTVTLSPIPLFAIYKINTKLVYWDDRSLFFEHEVVTIRDNEVRSLLVSRQFAIRKTDASATKLLLKDLPGSHSKPICPEYIKSWLNSMEINSAKLRNTI</sequence>
<dbReference type="AlphaFoldDB" id="A0AAJ6ZRD7"/>
<evidence type="ECO:0000256" key="3">
    <source>
        <dbReference type="SAM" id="Phobius"/>
    </source>
</evidence>
<dbReference type="InterPro" id="IPR029069">
    <property type="entry name" value="HotDog_dom_sf"/>
</dbReference>
<feature type="transmembrane region" description="Helical" evidence="3">
    <location>
        <begin position="6"/>
        <end position="29"/>
    </location>
</feature>
<accession>A0AAJ6ZRD7</accession>
<dbReference type="PANTHER" id="PTHR12475:SF4">
    <property type="entry name" value="PROTEIN THEM6"/>
    <property type="match status" value="1"/>
</dbReference>
<dbReference type="KEGG" id="pxu:106125237"/>
<evidence type="ECO:0000256" key="2">
    <source>
        <dbReference type="ARBA" id="ARBA00041112"/>
    </source>
</evidence>
<keyword evidence="3" id="KW-1133">Transmembrane helix</keyword>
<dbReference type="SUPFAM" id="SSF54637">
    <property type="entry name" value="Thioesterase/thiol ester dehydrase-isomerase"/>
    <property type="match status" value="1"/>
</dbReference>
<protein>
    <recommendedName>
        <fullName evidence="2">Protein THEM6</fullName>
    </recommendedName>
</protein>
<dbReference type="Proteomes" id="UP000694872">
    <property type="component" value="Unplaced"/>
</dbReference>
<dbReference type="GeneID" id="106125237"/>
<evidence type="ECO:0000256" key="1">
    <source>
        <dbReference type="ARBA" id="ARBA00038228"/>
    </source>
</evidence>
<gene>
    <name evidence="4" type="primary">LOC106125237</name>
</gene>
<dbReference type="Pfam" id="PF13279">
    <property type="entry name" value="4HBT_2"/>
    <property type="match status" value="1"/>
</dbReference>
<name>A0AAJ6ZRD7_PAPXU</name>
<keyword evidence="3" id="KW-0472">Membrane</keyword>
<dbReference type="RefSeq" id="XP_013177800.1">
    <property type="nucleotide sequence ID" value="XM_013322346.1"/>
</dbReference>
<evidence type="ECO:0000313" key="4">
    <source>
        <dbReference type="RefSeq" id="XP_013177800.1"/>
    </source>
</evidence>